<dbReference type="InterPro" id="IPR050263">
    <property type="entry name" value="Bact_Fimbrial_Adh_Pro"/>
</dbReference>
<accession>A0ABX4SX02</accession>
<dbReference type="PANTHER" id="PTHR33420:SF26">
    <property type="entry name" value="FIMBRIAL SUBUNIT"/>
    <property type="match status" value="1"/>
</dbReference>
<keyword evidence="4" id="KW-1185">Reference proteome</keyword>
<keyword evidence="1" id="KW-0732">Signal</keyword>
<feature type="domain" description="Fimbrial-type adhesion" evidence="2">
    <location>
        <begin position="28"/>
        <end position="173"/>
    </location>
</feature>
<feature type="signal peptide" evidence="1">
    <location>
        <begin position="1"/>
        <end position="23"/>
    </location>
</feature>
<dbReference type="SUPFAM" id="SSF49401">
    <property type="entry name" value="Bacterial adhesins"/>
    <property type="match status" value="1"/>
</dbReference>
<dbReference type="Pfam" id="PF00419">
    <property type="entry name" value="Fimbrial"/>
    <property type="match status" value="1"/>
</dbReference>
<comment type="caution">
    <text evidence="3">The sequence shown here is derived from an EMBL/GenBank/DDBJ whole genome shotgun (WGS) entry which is preliminary data.</text>
</comment>
<reference evidence="4" key="1">
    <citation type="submission" date="2017-12" db="EMBL/GenBank/DDBJ databases">
        <title>The genome sequence of Pantoea sp. 596.</title>
        <authorList>
            <person name="Gao J."/>
            <person name="Mao X."/>
            <person name="Sun J."/>
        </authorList>
    </citation>
    <scope>NUCLEOTIDE SEQUENCE [LARGE SCALE GENOMIC DNA]</scope>
    <source>
        <strain evidence="4">596</strain>
    </source>
</reference>
<dbReference type="EMBL" id="PJRT01000001">
    <property type="protein sequence ID" value="PLR27457.1"/>
    <property type="molecule type" value="Genomic_DNA"/>
</dbReference>
<name>A0ABX4SX02_9GAMM</name>
<evidence type="ECO:0000313" key="3">
    <source>
        <dbReference type="EMBL" id="PLR27457.1"/>
    </source>
</evidence>
<dbReference type="InterPro" id="IPR008966">
    <property type="entry name" value="Adhesion_dom_sf"/>
</dbReference>
<dbReference type="PANTHER" id="PTHR33420">
    <property type="entry name" value="FIMBRIAL SUBUNIT ELFA-RELATED"/>
    <property type="match status" value="1"/>
</dbReference>
<evidence type="ECO:0000256" key="1">
    <source>
        <dbReference type="SAM" id="SignalP"/>
    </source>
</evidence>
<feature type="chain" id="PRO_5046208026" evidence="1">
    <location>
        <begin position="24"/>
        <end position="174"/>
    </location>
</feature>
<sequence length="174" mass="18970">MIMRIPVMLIITLLSTCSINAFAAADFSFTGGLVQEPCILDPNSSDIVIDFGSVINKFLYRYQRTAGISITLNLQGCDTSTSDKLSITFKATEDARQAGMMALDPSSTAKGIAIGVEEKGIFIPINKSVERIFHSGDNKMVFDLFLSANRESIKNNELHPGTINASATIELEYH</sequence>
<protein>
    <submittedName>
        <fullName evidence="3">Fimbrial protein</fullName>
    </submittedName>
</protein>
<evidence type="ECO:0000259" key="2">
    <source>
        <dbReference type="Pfam" id="PF00419"/>
    </source>
</evidence>
<dbReference type="Proteomes" id="UP000234296">
    <property type="component" value="Unassembled WGS sequence"/>
</dbReference>
<gene>
    <name evidence="3" type="ORF">PZBJ_00475</name>
</gene>
<organism evidence="3 4">
    <name type="scientific">Pantoea endophytica</name>
    <dbReference type="NCBI Taxonomy" id="92488"/>
    <lineage>
        <taxon>Bacteria</taxon>
        <taxon>Pseudomonadati</taxon>
        <taxon>Pseudomonadota</taxon>
        <taxon>Gammaproteobacteria</taxon>
        <taxon>Enterobacterales</taxon>
        <taxon>Erwiniaceae</taxon>
        <taxon>Pantoea</taxon>
    </lineage>
</organism>
<dbReference type="InterPro" id="IPR036937">
    <property type="entry name" value="Adhesion_dom_fimbrial_sf"/>
</dbReference>
<dbReference type="InterPro" id="IPR000259">
    <property type="entry name" value="Adhesion_dom_fimbrial"/>
</dbReference>
<dbReference type="Gene3D" id="2.60.40.1090">
    <property type="entry name" value="Fimbrial-type adhesion domain"/>
    <property type="match status" value="1"/>
</dbReference>
<proteinExistence type="predicted"/>
<evidence type="ECO:0000313" key="4">
    <source>
        <dbReference type="Proteomes" id="UP000234296"/>
    </source>
</evidence>